<organism evidence="1">
    <name type="scientific">Micrurus lemniscatus lemniscatus</name>
    <dbReference type="NCBI Taxonomy" id="129467"/>
    <lineage>
        <taxon>Eukaryota</taxon>
        <taxon>Metazoa</taxon>
        <taxon>Chordata</taxon>
        <taxon>Craniata</taxon>
        <taxon>Vertebrata</taxon>
        <taxon>Euteleostomi</taxon>
        <taxon>Lepidosauria</taxon>
        <taxon>Squamata</taxon>
        <taxon>Bifurcata</taxon>
        <taxon>Unidentata</taxon>
        <taxon>Episquamata</taxon>
        <taxon>Toxicofera</taxon>
        <taxon>Serpentes</taxon>
        <taxon>Colubroidea</taxon>
        <taxon>Elapidae</taxon>
        <taxon>Elapinae</taxon>
        <taxon>Micrurus</taxon>
    </lineage>
</organism>
<reference evidence="1" key="1">
    <citation type="submission" date="2017-07" db="EMBL/GenBank/DDBJ databases">
        <authorList>
            <person name="Mikheyev A."/>
            <person name="Grau M."/>
        </authorList>
    </citation>
    <scope>NUCLEOTIDE SEQUENCE</scope>
    <source>
        <tissue evidence="1">Venom_gland</tissue>
    </source>
</reference>
<sequence>MVQSKNKVCGCRLITFQDWKAKIREREINLSYVYASVSYFIVLNVPGLTEEVNNVLLVYMYTHITKYDRLLKKTYEAQASDISQFLTTIPLPGYGGRGARKLFFF</sequence>
<reference evidence="1" key="2">
    <citation type="submission" date="2017-11" db="EMBL/GenBank/DDBJ databases">
        <title>Coralsnake Venomics: Analyses of Venom Gland Transcriptomes and Proteomes of Six Brazilian Taxa.</title>
        <authorList>
            <person name="Aird S.D."/>
            <person name="Jorge da Silva N."/>
            <person name="Qiu L."/>
            <person name="Villar-Briones A."/>
            <person name="Aparecida-Saddi V."/>
            <person name="Campos-Telles M.P."/>
            <person name="Grau M."/>
            <person name="Mikheyev A.S."/>
        </authorList>
    </citation>
    <scope>NUCLEOTIDE SEQUENCE</scope>
    <source>
        <tissue evidence="1">Venom_gland</tissue>
    </source>
</reference>
<accession>A0A2D4J7R4</accession>
<name>A0A2D4J7R4_MICLE</name>
<protein>
    <submittedName>
        <fullName evidence="1">Uncharacterized protein</fullName>
    </submittedName>
</protein>
<dbReference type="EMBL" id="IACK01151616">
    <property type="protein sequence ID" value="LAA92441.1"/>
    <property type="molecule type" value="Transcribed_RNA"/>
</dbReference>
<dbReference type="AlphaFoldDB" id="A0A2D4J7R4"/>
<evidence type="ECO:0000313" key="1">
    <source>
        <dbReference type="EMBL" id="LAA92441.1"/>
    </source>
</evidence>
<proteinExistence type="predicted"/>